<dbReference type="InterPro" id="IPR053165">
    <property type="entry name" value="HSI-I_assembly_Hcp1"/>
</dbReference>
<organism evidence="1 2">
    <name type="scientific">Hydromonas duriensis</name>
    <dbReference type="NCBI Taxonomy" id="1527608"/>
    <lineage>
        <taxon>Bacteria</taxon>
        <taxon>Pseudomonadati</taxon>
        <taxon>Pseudomonadota</taxon>
        <taxon>Betaproteobacteria</taxon>
        <taxon>Burkholderiales</taxon>
        <taxon>Burkholderiaceae</taxon>
        <taxon>Hydromonas</taxon>
    </lineage>
</organism>
<protein>
    <submittedName>
        <fullName evidence="1">Type VI secretion system secreted protein Hcp</fullName>
    </submittedName>
</protein>
<dbReference type="OrthoDB" id="5066999at2"/>
<gene>
    <name evidence="1" type="ORF">DFR44_1055</name>
</gene>
<proteinExistence type="predicted"/>
<dbReference type="Proteomes" id="UP000294480">
    <property type="component" value="Unassembled WGS sequence"/>
</dbReference>
<dbReference type="Gene3D" id="2.30.110.20">
    <property type="entry name" value="Hcp1-like"/>
    <property type="match status" value="1"/>
</dbReference>
<dbReference type="Pfam" id="PF05638">
    <property type="entry name" value="T6SS_HCP"/>
    <property type="match status" value="1"/>
</dbReference>
<sequence length="161" mass="17484">MAQDIFLKINGIDGESADDAHKNEIDVLTYSWVMEQQSTMHAGGGGGSGKATVHDLEFTHFYDKASVNLAKYCLTGKHIPECKLTVRKAGGKPFEYLVVTMSDVIVTYTGQSADAKDEVKVLEKVRLSFAKVKMEYKVQNAQGGGAGAVTATYDIKLNKDS</sequence>
<dbReference type="InterPro" id="IPR036624">
    <property type="entry name" value="Hcp1-lik_sf"/>
</dbReference>
<evidence type="ECO:0000313" key="1">
    <source>
        <dbReference type="EMBL" id="TDR32124.1"/>
    </source>
</evidence>
<dbReference type="AlphaFoldDB" id="A0A4R6Y9I6"/>
<keyword evidence="2" id="KW-1185">Reference proteome</keyword>
<dbReference type="EMBL" id="SNZE01000005">
    <property type="protein sequence ID" value="TDR32124.1"/>
    <property type="molecule type" value="Genomic_DNA"/>
</dbReference>
<dbReference type="PANTHER" id="PTHR36152:SF5">
    <property type="entry name" value="PROTEIN HCP1"/>
    <property type="match status" value="1"/>
</dbReference>
<dbReference type="SUPFAM" id="SSF141452">
    <property type="entry name" value="Hcp1-like"/>
    <property type="match status" value="1"/>
</dbReference>
<dbReference type="InterPro" id="IPR008514">
    <property type="entry name" value="T6SS_Hcp"/>
</dbReference>
<dbReference type="PANTHER" id="PTHR36152">
    <property type="entry name" value="CYTOPLASMIC PROTEIN-RELATED"/>
    <property type="match status" value="1"/>
</dbReference>
<reference evidence="1 2" key="1">
    <citation type="submission" date="2019-03" db="EMBL/GenBank/DDBJ databases">
        <title>Genomic Encyclopedia of Type Strains, Phase IV (KMG-IV): sequencing the most valuable type-strain genomes for metagenomic binning, comparative biology and taxonomic classification.</title>
        <authorList>
            <person name="Goeker M."/>
        </authorList>
    </citation>
    <scope>NUCLEOTIDE SEQUENCE [LARGE SCALE GENOMIC DNA]</scope>
    <source>
        <strain evidence="1 2">DSM 102852</strain>
    </source>
</reference>
<dbReference type="RefSeq" id="WP_133619284.1">
    <property type="nucleotide sequence ID" value="NZ_SNZE01000005.1"/>
</dbReference>
<comment type="caution">
    <text evidence="1">The sequence shown here is derived from an EMBL/GenBank/DDBJ whole genome shotgun (WGS) entry which is preliminary data.</text>
</comment>
<evidence type="ECO:0000313" key="2">
    <source>
        <dbReference type="Proteomes" id="UP000294480"/>
    </source>
</evidence>
<name>A0A4R6Y9I6_9BURK</name>
<dbReference type="NCBIfam" id="TIGR03344">
    <property type="entry name" value="VI_effect_Hcp1"/>
    <property type="match status" value="1"/>
</dbReference>
<accession>A0A4R6Y9I6</accession>